<keyword evidence="8" id="KW-1185">Reference proteome</keyword>
<dbReference type="InterPro" id="IPR027417">
    <property type="entry name" value="P-loop_NTPase"/>
</dbReference>
<dbReference type="FunFam" id="3.40.50.300:FF:000154">
    <property type="entry name" value="Vesicle-fusing ATPase 1"/>
    <property type="match status" value="1"/>
</dbReference>
<keyword evidence="3" id="KW-0067">ATP-binding</keyword>
<dbReference type="EC" id="3.6.4.6" evidence="4"/>
<comment type="subcellular location">
    <subcellularLocation>
        <location evidence="4">Cytoplasm</location>
    </subcellularLocation>
</comment>
<keyword evidence="4" id="KW-0460">Magnesium</keyword>
<comment type="function">
    <text evidence="4">Required for vesicle-mediated transport. Catalyzes the fusion of transport vesicles within the Golgi cisternae. Is also required for transport from the endoplasmic reticulum to the Golgi stack. Seems to function as a fusion protein required for the delivery of cargo proteins to all compartments of the Golgi stack independent of vesicle origin.</text>
</comment>
<dbReference type="EMBL" id="CAJNOR010003253">
    <property type="protein sequence ID" value="CAF1394366.1"/>
    <property type="molecule type" value="Genomic_DNA"/>
</dbReference>
<reference evidence="6" key="1">
    <citation type="submission" date="2021-02" db="EMBL/GenBank/DDBJ databases">
        <authorList>
            <person name="Nowell W R."/>
        </authorList>
    </citation>
    <scope>NUCLEOTIDE SEQUENCE</scope>
</reference>
<evidence type="ECO:0000256" key="2">
    <source>
        <dbReference type="ARBA" id="ARBA00022927"/>
    </source>
</evidence>
<dbReference type="AlphaFoldDB" id="A0A815KU83"/>
<dbReference type="GO" id="GO:0006891">
    <property type="term" value="P:intra-Golgi vesicle-mediated transport"/>
    <property type="evidence" value="ECO:0007669"/>
    <property type="project" value="TreeGrafter"/>
</dbReference>
<accession>A0A815KU83</accession>
<dbReference type="PANTHER" id="PTHR23078">
    <property type="entry name" value="VESICULAR-FUSION PROTEIN NSF"/>
    <property type="match status" value="1"/>
</dbReference>
<keyword evidence="4" id="KW-0963">Cytoplasm</keyword>
<evidence type="ECO:0000256" key="4">
    <source>
        <dbReference type="RuleBase" id="RU367045"/>
    </source>
</evidence>
<comment type="caution">
    <text evidence="6">The sequence shown here is derived from an EMBL/GenBank/DDBJ whole genome shotgun (WGS) entry which is preliminary data.</text>
</comment>
<keyword evidence="4" id="KW-0931">ER-Golgi transport</keyword>
<dbReference type="InterPro" id="IPR041569">
    <property type="entry name" value="AAA_lid_3"/>
</dbReference>
<dbReference type="Pfam" id="PF17862">
    <property type="entry name" value="AAA_lid_3"/>
    <property type="match status" value="1"/>
</dbReference>
<dbReference type="Gene3D" id="3.40.50.300">
    <property type="entry name" value="P-loop containing nucleotide triphosphate hydrolases"/>
    <property type="match status" value="1"/>
</dbReference>
<evidence type="ECO:0000313" key="6">
    <source>
        <dbReference type="EMBL" id="CAF1394366.1"/>
    </source>
</evidence>
<evidence type="ECO:0000313" key="7">
    <source>
        <dbReference type="EMBL" id="CAF1498873.1"/>
    </source>
</evidence>
<dbReference type="InterPro" id="IPR003960">
    <property type="entry name" value="ATPase_AAA_CS"/>
</dbReference>
<keyword evidence="4" id="KW-0479">Metal-binding</keyword>
<keyword evidence="4" id="KW-0378">Hydrolase</keyword>
<gene>
    <name evidence="7" type="ORF">EDS130_LOCUS42501</name>
    <name evidence="6" type="ORF">XAT740_LOCUS33785</name>
</gene>
<comment type="similarity">
    <text evidence="3">Belongs to the AAA ATPase family.</text>
</comment>
<sequence length="380" mass="43124">MADPVSKRVVIETKLYYNENVTNYVAFHPEDDILLDTNRVEILNKYVATEFEIISHPTVTKGAMALNRYQRKKYHLKKYHTYSVRFCSAKQPSRTLFDIINERFALKNKVGGMERVFEEIFGDVLLPRLYPQSFVSKADISKTRGILLYGPPGVGKTLIARTTCDILNVKPKIIRGPEIFTCMLGESEQNIRNLFEDAHNDQQTFGSNSKLHMIIFDEIDAVGKNRTQNCSVRDTVHDSVTTQLLAEIDGMLCLDNILIIGTTNLIEAIDPALLRPGRIEKVIKIELPNKTARSAIFNIYTESLIRNGALNGDVDINNIISRTEGMTGAHIEQIVRLAVHAAMRRDILERDKFDISEEEGELLEICNRDFVEALSKVSYN</sequence>
<dbReference type="InterPro" id="IPR039812">
    <property type="entry name" value="Vesicle-fus_ATPase"/>
</dbReference>
<feature type="domain" description="AAA+ ATPase" evidence="5">
    <location>
        <begin position="142"/>
        <end position="289"/>
    </location>
</feature>
<dbReference type="InterPro" id="IPR003959">
    <property type="entry name" value="ATPase_AAA_core"/>
</dbReference>
<dbReference type="PANTHER" id="PTHR23078:SF2">
    <property type="entry name" value="VESICLE-FUSING ATPASE"/>
    <property type="match status" value="1"/>
</dbReference>
<evidence type="ECO:0000259" key="5">
    <source>
        <dbReference type="SMART" id="SM00382"/>
    </source>
</evidence>
<dbReference type="GO" id="GO:0046872">
    <property type="term" value="F:metal ion binding"/>
    <property type="evidence" value="ECO:0007669"/>
    <property type="project" value="UniProtKB-UniRule"/>
</dbReference>
<protein>
    <recommendedName>
        <fullName evidence="4">Vesicle-fusing ATPase</fullName>
        <ecNumber evidence="4">3.6.4.6</ecNumber>
    </recommendedName>
</protein>
<keyword evidence="3" id="KW-0547">Nucleotide-binding</keyword>
<evidence type="ECO:0000256" key="3">
    <source>
        <dbReference type="RuleBase" id="RU003651"/>
    </source>
</evidence>
<dbReference type="GO" id="GO:0005524">
    <property type="term" value="F:ATP binding"/>
    <property type="evidence" value="ECO:0007669"/>
    <property type="project" value="UniProtKB-UniRule"/>
</dbReference>
<dbReference type="EMBL" id="CAJNOJ010000624">
    <property type="protein sequence ID" value="CAF1498873.1"/>
    <property type="molecule type" value="Genomic_DNA"/>
</dbReference>
<comment type="cofactor">
    <cofactor evidence="4">
        <name>Mg(2+)</name>
        <dbReference type="ChEBI" id="CHEBI:18420"/>
    </cofactor>
    <text evidence="4">Binds 1 Mg(2+) ion per subunit.</text>
</comment>
<dbReference type="GO" id="GO:0035494">
    <property type="term" value="P:SNARE complex disassembly"/>
    <property type="evidence" value="ECO:0007669"/>
    <property type="project" value="InterPro"/>
</dbReference>
<organism evidence="6 8">
    <name type="scientific">Adineta ricciae</name>
    <name type="common">Rotifer</name>
    <dbReference type="NCBI Taxonomy" id="249248"/>
    <lineage>
        <taxon>Eukaryota</taxon>
        <taxon>Metazoa</taxon>
        <taxon>Spiralia</taxon>
        <taxon>Gnathifera</taxon>
        <taxon>Rotifera</taxon>
        <taxon>Eurotatoria</taxon>
        <taxon>Bdelloidea</taxon>
        <taxon>Adinetida</taxon>
        <taxon>Adinetidae</taxon>
        <taxon>Adineta</taxon>
    </lineage>
</organism>
<keyword evidence="2 4" id="KW-0653">Protein transport</keyword>
<dbReference type="SMART" id="SM00382">
    <property type="entry name" value="AAA"/>
    <property type="match status" value="1"/>
</dbReference>
<name>A0A815KU83_ADIRI</name>
<evidence type="ECO:0000256" key="1">
    <source>
        <dbReference type="ARBA" id="ARBA00022448"/>
    </source>
</evidence>
<dbReference type="InterPro" id="IPR003593">
    <property type="entry name" value="AAA+_ATPase"/>
</dbReference>
<comment type="catalytic activity">
    <reaction evidence="4">
        <text>ATP + H2O = ADP + phosphate + H(+)</text>
        <dbReference type="Rhea" id="RHEA:13065"/>
        <dbReference type="ChEBI" id="CHEBI:15377"/>
        <dbReference type="ChEBI" id="CHEBI:15378"/>
        <dbReference type="ChEBI" id="CHEBI:30616"/>
        <dbReference type="ChEBI" id="CHEBI:43474"/>
        <dbReference type="ChEBI" id="CHEBI:456216"/>
        <dbReference type="EC" id="3.6.4.6"/>
    </reaction>
</comment>
<evidence type="ECO:0000313" key="8">
    <source>
        <dbReference type="Proteomes" id="UP000663828"/>
    </source>
</evidence>
<dbReference type="GO" id="GO:0016887">
    <property type="term" value="F:ATP hydrolysis activity"/>
    <property type="evidence" value="ECO:0007669"/>
    <property type="project" value="InterPro"/>
</dbReference>
<dbReference type="GO" id="GO:0005795">
    <property type="term" value="C:Golgi stack"/>
    <property type="evidence" value="ECO:0007669"/>
    <property type="project" value="TreeGrafter"/>
</dbReference>
<dbReference type="PROSITE" id="PS00674">
    <property type="entry name" value="AAA"/>
    <property type="match status" value="1"/>
</dbReference>
<dbReference type="Gene3D" id="1.10.8.60">
    <property type="match status" value="1"/>
</dbReference>
<keyword evidence="1 4" id="KW-0813">Transport</keyword>
<dbReference type="Proteomes" id="UP000663828">
    <property type="component" value="Unassembled WGS sequence"/>
</dbReference>
<dbReference type="Pfam" id="PF00004">
    <property type="entry name" value="AAA"/>
    <property type="match status" value="1"/>
</dbReference>
<proteinExistence type="inferred from homology"/>
<dbReference type="Proteomes" id="UP000663852">
    <property type="component" value="Unassembled WGS sequence"/>
</dbReference>
<dbReference type="GO" id="GO:0043001">
    <property type="term" value="P:Golgi to plasma membrane protein transport"/>
    <property type="evidence" value="ECO:0007669"/>
    <property type="project" value="TreeGrafter"/>
</dbReference>
<dbReference type="OrthoDB" id="1301122at2759"/>
<dbReference type="SUPFAM" id="SSF52540">
    <property type="entry name" value="P-loop containing nucleoside triphosphate hydrolases"/>
    <property type="match status" value="1"/>
</dbReference>